<accession>S7RD02</accession>
<feature type="transmembrane region" description="Helical" evidence="6">
    <location>
        <begin position="144"/>
        <end position="164"/>
    </location>
</feature>
<proteinExistence type="predicted"/>
<dbReference type="eggNOG" id="KOG0637">
    <property type="taxonomic scope" value="Eukaryota"/>
</dbReference>
<feature type="transmembrane region" description="Helical" evidence="6">
    <location>
        <begin position="540"/>
        <end position="563"/>
    </location>
</feature>
<dbReference type="PANTHER" id="PTHR19432">
    <property type="entry name" value="SUGAR TRANSPORTER"/>
    <property type="match status" value="1"/>
</dbReference>
<feature type="transmembrane region" description="Helical" evidence="6">
    <location>
        <begin position="396"/>
        <end position="413"/>
    </location>
</feature>
<dbReference type="OMA" id="SITQWAP"/>
<dbReference type="Pfam" id="PF13347">
    <property type="entry name" value="MFS_2"/>
    <property type="match status" value="1"/>
</dbReference>
<feature type="transmembrane region" description="Helical" evidence="6">
    <location>
        <begin position="327"/>
        <end position="349"/>
    </location>
</feature>
<evidence type="ECO:0000256" key="4">
    <source>
        <dbReference type="ARBA" id="ARBA00022989"/>
    </source>
</evidence>
<keyword evidence="4 6" id="KW-1133">Transmembrane helix</keyword>
<keyword evidence="5 6" id="KW-0472">Membrane</keyword>
<gene>
    <name evidence="7" type="ORF">GLOTRDRAFT_118374</name>
</gene>
<feature type="transmembrane region" description="Helical" evidence="6">
    <location>
        <begin position="370"/>
        <end position="390"/>
    </location>
</feature>
<organism evidence="7 8">
    <name type="scientific">Gloeophyllum trabeum (strain ATCC 11539 / FP-39264 / Madison 617)</name>
    <name type="common">Brown rot fungus</name>
    <dbReference type="NCBI Taxonomy" id="670483"/>
    <lineage>
        <taxon>Eukaryota</taxon>
        <taxon>Fungi</taxon>
        <taxon>Dikarya</taxon>
        <taxon>Basidiomycota</taxon>
        <taxon>Agaricomycotina</taxon>
        <taxon>Agaricomycetes</taxon>
        <taxon>Gloeophyllales</taxon>
        <taxon>Gloeophyllaceae</taxon>
        <taxon>Gloeophyllum</taxon>
    </lineage>
</organism>
<feature type="transmembrane region" description="Helical" evidence="6">
    <location>
        <begin position="105"/>
        <end position="124"/>
    </location>
</feature>
<keyword evidence="8" id="KW-1185">Reference proteome</keyword>
<keyword evidence="2" id="KW-0813">Transport</keyword>
<dbReference type="GeneID" id="19300480"/>
<dbReference type="EMBL" id="KB469318">
    <property type="protein sequence ID" value="EPQ50304.1"/>
    <property type="molecule type" value="Genomic_DNA"/>
</dbReference>
<reference evidence="7 8" key="1">
    <citation type="journal article" date="2012" name="Science">
        <title>The Paleozoic origin of enzymatic lignin decomposition reconstructed from 31 fungal genomes.</title>
        <authorList>
            <person name="Floudas D."/>
            <person name="Binder M."/>
            <person name="Riley R."/>
            <person name="Barry K."/>
            <person name="Blanchette R.A."/>
            <person name="Henrissat B."/>
            <person name="Martinez A.T."/>
            <person name="Otillar R."/>
            <person name="Spatafora J.W."/>
            <person name="Yadav J.S."/>
            <person name="Aerts A."/>
            <person name="Benoit I."/>
            <person name="Boyd A."/>
            <person name="Carlson A."/>
            <person name="Copeland A."/>
            <person name="Coutinho P.M."/>
            <person name="de Vries R.P."/>
            <person name="Ferreira P."/>
            <person name="Findley K."/>
            <person name="Foster B."/>
            <person name="Gaskell J."/>
            <person name="Glotzer D."/>
            <person name="Gorecki P."/>
            <person name="Heitman J."/>
            <person name="Hesse C."/>
            <person name="Hori C."/>
            <person name="Igarashi K."/>
            <person name="Jurgens J.A."/>
            <person name="Kallen N."/>
            <person name="Kersten P."/>
            <person name="Kohler A."/>
            <person name="Kuees U."/>
            <person name="Kumar T.K.A."/>
            <person name="Kuo A."/>
            <person name="LaButti K."/>
            <person name="Larrondo L.F."/>
            <person name="Lindquist E."/>
            <person name="Ling A."/>
            <person name="Lombard V."/>
            <person name="Lucas S."/>
            <person name="Lundell T."/>
            <person name="Martin R."/>
            <person name="McLaughlin D.J."/>
            <person name="Morgenstern I."/>
            <person name="Morin E."/>
            <person name="Murat C."/>
            <person name="Nagy L.G."/>
            <person name="Nolan M."/>
            <person name="Ohm R.A."/>
            <person name="Patyshakuliyeva A."/>
            <person name="Rokas A."/>
            <person name="Ruiz-Duenas F.J."/>
            <person name="Sabat G."/>
            <person name="Salamov A."/>
            <person name="Samejima M."/>
            <person name="Schmutz J."/>
            <person name="Slot J.C."/>
            <person name="St John F."/>
            <person name="Stenlid J."/>
            <person name="Sun H."/>
            <person name="Sun S."/>
            <person name="Syed K."/>
            <person name="Tsang A."/>
            <person name="Wiebenga A."/>
            <person name="Young D."/>
            <person name="Pisabarro A."/>
            <person name="Eastwood D.C."/>
            <person name="Martin F."/>
            <person name="Cullen D."/>
            <person name="Grigoriev I.V."/>
            <person name="Hibbett D.S."/>
        </authorList>
    </citation>
    <scope>NUCLEOTIDE SEQUENCE [LARGE SCALE GENOMIC DNA]</scope>
    <source>
        <strain evidence="7 8">ATCC 11539</strain>
    </source>
</reference>
<dbReference type="HOGENOM" id="CLU_018303_0_0_1"/>
<feature type="transmembrane region" description="Helical" evidence="6">
    <location>
        <begin position="275"/>
        <end position="297"/>
    </location>
</feature>
<protein>
    <submittedName>
        <fullName evidence="7">MFS general substrate transporter</fullName>
    </submittedName>
</protein>
<evidence type="ECO:0000313" key="8">
    <source>
        <dbReference type="Proteomes" id="UP000030669"/>
    </source>
</evidence>
<dbReference type="PANTHER" id="PTHR19432:SF91">
    <property type="entry name" value="GENERAL ALPHA-GLUCOSIDE PERMEASE"/>
    <property type="match status" value="1"/>
</dbReference>
<feature type="transmembrane region" description="Helical" evidence="6">
    <location>
        <begin position="620"/>
        <end position="639"/>
    </location>
</feature>
<comment type="subcellular location">
    <subcellularLocation>
        <location evidence="1">Membrane</location>
        <topology evidence="1">Multi-pass membrane protein</topology>
    </subcellularLocation>
</comment>
<keyword evidence="3 6" id="KW-0812">Transmembrane</keyword>
<dbReference type="OrthoDB" id="28755at2759"/>
<feature type="transmembrane region" description="Helical" evidence="6">
    <location>
        <begin position="70"/>
        <end position="93"/>
    </location>
</feature>
<evidence type="ECO:0000256" key="2">
    <source>
        <dbReference type="ARBA" id="ARBA00022448"/>
    </source>
</evidence>
<dbReference type="GO" id="GO:0005886">
    <property type="term" value="C:plasma membrane"/>
    <property type="evidence" value="ECO:0007669"/>
    <property type="project" value="TreeGrafter"/>
</dbReference>
<feature type="transmembrane region" description="Helical" evidence="6">
    <location>
        <begin position="184"/>
        <end position="204"/>
    </location>
</feature>
<dbReference type="Proteomes" id="UP000030669">
    <property type="component" value="Unassembled WGS sequence"/>
</dbReference>
<evidence type="ECO:0000256" key="5">
    <source>
        <dbReference type="ARBA" id="ARBA00023136"/>
    </source>
</evidence>
<dbReference type="AlphaFoldDB" id="S7RD02"/>
<dbReference type="Gene3D" id="1.20.1250.20">
    <property type="entry name" value="MFS general substrate transporter like domains"/>
    <property type="match status" value="1"/>
</dbReference>
<dbReference type="SUPFAM" id="SSF103473">
    <property type="entry name" value="MFS general substrate transporter"/>
    <property type="match status" value="1"/>
</dbReference>
<feature type="transmembrane region" description="Helical" evidence="6">
    <location>
        <begin position="216"/>
        <end position="238"/>
    </location>
</feature>
<dbReference type="GO" id="GO:0008506">
    <property type="term" value="F:sucrose:proton symporter activity"/>
    <property type="evidence" value="ECO:0007669"/>
    <property type="project" value="TreeGrafter"/>
</dbReference>
<evidence type="ECO:0000256" key="1">
    <source>
        <dbReference type="ARBA" id="ARBA00004141"/>
    </source>
</evidence>
<sequence length="647" mass="69538">MVGFAALPTSEVGGEGDSQSQLVGVARILGPKWVQSPVLTVGLLGVQVLWSVEMSYASPYLLSLGLKKSLMAIVFLAGPLSGLIVQPLIGALADRSRSRFGRRRPYMLAGTAICVFGVLLLGFTREFASIFTARASYANDVLTIWLAIWAIYCIDFAVNAVQAVDRALIVDTLPTNEQASGNAWAARMLGIGSVAGFFVGNVDLTQVFFMFGKTELQVLAVIASLLLVTTHSATAYCVTERVLVNSSKTPKKGLSAEMKILWNNLLKLPRVIRQICLIQFFAWLGWFPILFYTTVYIGELHKRASPTPTDDDAAAALDAEGTRLGTRAMLCNAVVALVTTFVMPLFVLRDEDRRRGLLAPAKGWSNRRKMHLATLWAASHLLFALCMAATLFTSSVFGATLLMAVVGFSWAITQWAPFSLLGEAIHSGSPPAGEDAASIHLSDTRSRTNVRDDNDEARQFLVVDEDDILDASSDGIASTRTSLDDVHENIRPRASPLMQQAGARVSMANIGVVGDDEGGGEASDKGNDDLMSKAGVILGIHNIFIVVPQFLVTGLSSIIFAIFEPDKSVLHGHHPGNTTPNSGNLTELAIESSNSTSSVISFGRASEQVTDSDGPNSVAIIFRLGGVSAAVAFVLCLRLSREMRRKT</sequence>
<name>S7RD02_GLOTA</name>
<dbReference type="RefSeq" id="XP_007871215.1">
    <property type="nucleotide sequence ID" value="XM_007873024.1"/>
</dbReference>
<dbReference type="InterPro" id="IPR036259">
    <property type="entry name" value="MFS_trans_sf"/>
</dbReference>
<evidence type="ECO:0000313" key="7">
    <source>
        <dbReference type="EMBL" id="EPQ50304.1"/>
    </source>
</evidence>
<evidence type="ECO:0000256" key="3">
    <source>
        <dbReference type="ARBA" id="ARBA00022692"/>
    </source>
</evidence>
<evidence type="ECO:0000256" key="6">
    <source>
        <dbReference type="SAM" id="Phobius"/>
    </source>
</evidence>
<dbReference type="KEGG" id="gtr:GLOTRDRAFT_118374"/>